<evidence type="ECO:0000313" key="4">
    <source>
        <dbReference type="Proteomes" id="UP001310022"/>
    </source>
</evidence>
<evidence type="ECO:0008006" key="5">
    <source>
        <dbReference type="Google" id="ProtNLM"/>
    </source>
</evidence>
<dbReference type="AlphaFoldDB" id="A0AAN4VZR1"/>
<dbReference type="InterPro" id="IPR007607">
    <property type="entry name" value="BacA/B"/>
</dbReference>
<comment type="similarity">
    <text evidence="1">Belongs to the bactofilin family.</text>
</comment>
<dbReference type="RefSeq" id="WP_053406608.1">
    <property type="nucleotide sequence ID" value="NZ_BQKE01000001.1"/>
</dbReference>
<comment type="caution">
    <text evidence="3">The sequence shown here is derived from an EMBL/GenBank/DDBJ whole genome shotgun (WGS) entry which is preliminary data.</text>
</comment>
<dbReference type="Proteomes" id="UP001310022">
    <property type="component" value="Unassembled WGS sequence"/>
</dbReference>
<evidence type="ECO:0000256" key="2">
    <source>
        <dbReference type="SAM" id="MobiDB-lite"/>
    </source>
</evidence>
<feature type="region of interest" description="Disordered" evidence="2">
    <location>
        <begin position="124"/>
        <end position="149"/>
    </location>
</feature>
<proteinExistence type="inferred from homology"/>
<dbReference type="EMBL" id="BQKE01000001">
    <property type="protein sequence ID" value="GJM62209.1"/>
    <property type="molecule type" value="Genomic_DNA"/>
</dbReference>
<protein>
    <recommendedName>
        <fullName evidence="5">Polymer-forming cytoskeletal protein</fullName>
    </recommendedName>
</protein>
<feature type="compositionally biased region" description="Basic and acidic residues" evidence="2">
    <location>
        <begin position="140"/>
        <end position="149"/>
    </location>
</feature>
<gene>
    <name evidence="3" type="ORF">PEDI_27610</name>
</gene>
<dbReference type="Pfam" id="PF04519">
    <property type="entry name" value="Bactofilin"/>
    <property type="match status" value="1"/>
</dbReference>
<dbReference type="PANTHER" id="PTHR35024:SF4">
    <property type="entry name" value="POLYMER-FORMING CYTOSKELETAL PROTEIN"/>
    <property type="match status" value="1"/>
</dbReference>
<accession>A0AAN4VZR1</accession>
<organism evidence="3 4">
    <name type="scientific">Persicobacter diffluens</name>
    <dbReference type="NCBI Taxonomy" id="981"/>
    <lineage>
        <taxon>Bacteria</taxon>
        <taxon>Pseudomonadati</taxon>
        <taxon>Bacteroidota</taxon>
        <taxon>Cytophagia</taxon>
        <taxon>Cytophagales</taxon>
        <taxon>Persicobacteraceae</taxon>
        <taxon>Persicobacter</taxon>
    </lineage>
</organism>
<keyword evidence="4" id="KW-1185">Reference proteome</keyword>
<evidence type="ECO:0000313" key="3">
    <source>
        <dbReference type="EMBL" id="GJM62209.1"/>
    </source>
</evidence>
<reference evidence="3 4" key="1">
    <citation type="submission" date="2021-12" db="EMBL/GenBank/DDBJ databases">
        <title>Genome sequencing of bacteria with rrn-lacking chromosome and rrn-plasmid.</title>
        <authorList>
            <person name="Anda M."/>
            <person name="Iwasaki W."/>
        </authorList>
    </citation>
    <scope>NUCLEOTIDE SEQUENCE [LARGE SCALE GENOMIC DNA]</scope>
    <source>
        <strain evidence="3 4">NBRC 15940</strain>
    </source>
</reference>
<evidence type="ECO:0000256" key="1">
    <source>
        <dbReference type="ARBA" id="ARBA00044755"/>
    </source>
</evidence>
<sequence>MFGNNKNQEKVASVEAASNSSNHIGKGTIIRGDVETSGNIRIEGTLEGNIDCKSKVVMGASSKVDGNLMAQIAEVEGHVTGKVEVSDVLVLKPTAVIDGDIITNKMVVESGAVFNGSCKMSNSNEGIGGQAKSGGLFSKSKKEEAVKTA</sequence>
<name>A0AAN4VZR1_9BACT</name>
<dbReference type="PANTHER" id="PTHR35024">
    <property type="entry name" value="HYPOTHETICAL CYTOSOLIC PROTEIN"/>
    <property type="match status" value="1"/>
</dbReference>